<evidence type="ECO:0000256" key="2">
    <source>
        <dbReference type="ARBA" id="ARBA00022475"/>
    </source>
</evidence>
<keyword evidence="3" id="KW-0547">Nucleotide-binding</keyword>
<protein>
    <submittedName>
        <fullName evidence="8">ABC transporter, ATP-binding protein</fullName>
    </submittedName>
</protein>
<keyword evidence="1" id="KW-0813">Transport</keyword>
<dbReference type="OrthoDB" id="9790614at2"/>
<dbReference type="InterPro" id="IPR008995">
    <property type="entry name" value="Mo/tungstate-bd_C_term_dom"/>
</dbReference>
<dbReference type="Gene3D" id="2.40.50.140">
    <property type="entry name" value="Nucleic acid-binding proteins"/>
    <property type="match status" value="1"/>
</dbReference>
<proteinExistence type="predicted"/>
<keyword evidence="5" id="KW-1278">Translocase</keyword>
<dbReference type="PROSITE" id="PS50893">
    <property type="entry name" value="ABC_TRANSPORTER_2"/>
    <property type="match status" value="1"/>
</dbReference>
<dbReference type="SUPFAM" id="SSF50331">
    <property type="entry name" value="MOP-like"/>
    <property type="match status" value="1"/>
</dbReference>
<name>E4KM84_9LACT</name>
<comment type="caution">
    <text evidence="8">The sequence shown here is derived from an EMBL/GenBank/DDBJ whole genome shotgun (WGS) entry which is preliminary data.</text>
</comment>
<evidence type="ECO:0000313" key="9">
    <source>
        <dbReference type="Proteomes" id="UP000005990"/>
    </source>
</evidence>
<evidence type="ECO:0000256" key="3">
    <source>
        <dbReference type="ARBA" id="ARBA00022741"/>
    </source>
</evidence>
<dbReference type="GO" id="GO:0055052">
    <property type="term" value="C:ATP-binding cassette (ABC) transporter complex, substrate-binding subunit-containing"/>
    <property type="evidence" value="ECO:0007669"/>
    <property type="project" value="TreeGrafter"/>
</dbReference>
<reference evidence="8 9" key="1">
    <citation type="submission" date="2010-10" db="EMBL/GenBank/DDBJ databases">
        <authorList>
            <person name="Durkin A.S."/>
            <person name="Madupu R."/>
            <person name="Torralba M."/>
            <person name="Gillis M."/>
            <person name="Methe B."/>
            <person name="Sutton G."/>
            <person name="Nelson K.E."/>
        </authorList>
    </citation>
    <scope>NUCLEOTIDE SEQUENCE [LARGE SCALE GENOMIC DNA]</scope>
    <source>
        <strain evidence="8 9">ACS-139-V-Col8</strain>
    </source>
</reference>
<keyword evidence="2" id="KW-1003">Cell membrane</keyword>
<dbReference type="GO" id="GO:0140359">
    <property type="term" value="F:ABC-type transporter activity"/>
    <property type="evidence" value="ECO:0007669"/>
    <property type="project" value="UniProtKB-ARBA"/>
</dbReference>
<dbReference type="InterPro" id="IPR013611">
    <property type="entry name" value="Transp-assoc_OB_typ2"/>
</dbReference>
<evidence type="ECO:0000256" key="5">
    <source>
        <dbReference type="ARBA" id="ARBA00022967"/>
    </source>
</evidence>
<evidence type="ECO:0000256" key="4">
    <source>
        <dbReference type="ARBA" id="ARBA00022840"/>
    </source>
</evidence>
<dbReference type="AlphaFoldDB" id="E4KM84"/>
<dbReference type="FunFam" id="3.40.50.300:FF:000042">
    <property type="entry name" value="Maltose/maltodextrin ABC transporter, ATP-binding protein"/>
    <property type="match status" value="1"/>
</dbReference>
<dbReference type="RefSeq" id="WP_006417548.1">
    <property type="nucleotide sequence ID" value="NZ_AENN01000001.1"/>
</dbReference>
<keyword evidence="4 8" id="KW-0067">ATP-binding</keyword>
<feature type="domain" description="ABC transporter" evidence="7">
    <location>
        <begin position="5"/>
        <end position="235"/>
    </location>
</feature>
<dbReference type="InterPro" id="IPR047641">
    <property type="entry name" value="ABC_transpr_MalK/UgpC-like"/>
</dbReference>
<dbReference type="Pfam" id="PF00005">
    <property type="entry name" value="ABC_tran"/>
    <property type="match status" value="1"/>
</dbReference>
<gene>
    <name evidence="8" type="ORF">HMPREF9257_1070</name>
</gene>
<dbReference type="Gene3D" id="2.40.50.100">
    <property type="match status" value="1"/>
</dbReference>
<dbReference type="GO" id="GO:0016887">
    <property type="term" value="F:ATP hydrolysis activity"/>
    <property type="evidence" value="ECO:0007669"/>
    <property type="project" value="InterPro"/>
</dbReference>
<keyword evidence="6" id="KW-0472">Membrane</keyword>
<sequence length="367" mass="41213">MGKSIQLKNIKKSYGPVTVLKNINIDIEAGERIVLLGPSGSGKSTLLRMIAGLETITEGDLYLGDLLANDLVSGQRDIAMVFQNYALYPHMTIEENVTFALKANGVPADEVKNRLDEALSILGLSELKNRYPRELSGGQRQRTALARAIVKKSDFFLLDEPLSNLDVVLRLDARKELVKIHEKYQQTFIYVTHDQMEAMTLAHRIVVLHNGDIQMVDTPHNVYNQPANVFTAKFIGSPGMNILKVDQGQGHVGIDTQAFDLDPGWADYLSQAGACLMGIRPEHLRIVDKQERGRIKGQVKYRELLGQSFALTVNIGQQEFIVLEEEDKYQAGDSVILDFDDKNLHFFDNESQVNLGYPENFQFLIHE</sequence>
<dbReference type="PANTHER" id="PTHR43875:SF15">
    <property type="entry name" value="TREHALOSE IMPORT ATP-BINDING PROTEIN SUGC"/>
    <property type="match status" value="1"/>
</dbReference>
<dbReference type="PANTHER" id="PTHR43875">
    <property type="entry name" value="MALTODEXTRIN IMPORT ATP-BINDING PROTEIN MSMX"/>
    <property type="match status" value="1"/>
</dbReference>
<dbReference type="Proteomes" id="UP000005990">
    <property type="component" value="Unassembled WGS sequence"/>
</dbReference>
<evidence type="ECO:0000256" key="6">
    <source>
        <dbReference type="ARBA" id="ARBA00023136"/>
    </source>
</evidence>
<dbReference type="SUPFAM" id="SSF52540">
    <property type="entry name" value="P-loop containing nucleoside triphosphate hydrolases"/>
    <property type="match status" value="1"/>
</dbReference>
<dbReference type="Pfam" id="PF08402">
    <property type="entry name" value="TOBE_2"/>
    <property type="match status" value="1"/>
</dbReference>
<dbReference type="InterPro" id="IPR012340">
    <property type="entry name" value="NA-bd_OB-fold"/>
</dbReference>
<dbReference type="STRING" id="908337.HMPREF9257_1070"/>
<dbReference type="SMART" id="SM00382">
    <property type="entry name" value="AAA"/>
    <property type="match status" value="1"/>
</dbReference>
<accession>E4KM84</accession>
<dbReference type="GO" id="GO:0005524">
    <property type="term" value="F:ATP binding"/>
    <property type="evidence" value="ECO:0007669"/>
    <property type="project" value="UniProtKB-KW"/>
</dbReference>
<dbReference type="InterPro" id="IPR003439">
    <property type="entry name" value="ABC_transporter-like_ATP-bd"/>
</dbReference>
<organism evidence="8 9">
    <name type="scientific">Eremococcus coleocola ACS-139-V-Col8</name>
    <dbReference type="NCBI Taxonomy" id="908337"/>
    <lineage>
        <taxon>Bacteria</taxon>
        <taxon>Bacillati</taxon>
        <taxon>Bacillota</taxon>
        <taxon>Bacilli</taxon>
        <taxon>Lactobacillales</taxon>
        <taxon>Aerococcaceae</taxon>
        <taxon>Eremococcus</taxon>
    </lineage>
</organism>
<dbReference type="Gene3D" id="3.40.50.300">
    <property type="entry name" value="P-loop containing nucleotide triphosphate hydrolases"/>
    <property type="match status" value="1"/>
</dbReference>
<evidence type="ECO:0000256" key="1">
    <source>
        <dbReference type="ARBA" id="ARBA00022448"/>
    </source>
</evidence>
<dbReference type="eggNOG" id="COG3842">
    <property type="taxonomic scope" value="Bacteria"/>
</dbReference>
<evidence type="ECO:0000259" key="7">
    <source>
        <dbReference type="PROSITE" id="PS50893"/>
    </source>
</evidence>
<evidence type="ECO:0000313" key="8">
    <source>
        <dbReference type="EMBL" id="EFR32066.1"/>
    </source>
</evidence>
<dbReference type="EMBL" id="AENN01000001">
    <property type="protein sequence ID" value="EFR32066.1"/>
    <property type="molecule type" value="Genomic_DNA"/>
</dbReference>
<dbReference type="InterPro" id="IPR003593">
    <property type="entry name" value="AAA+_ATPase"/>
</dbReference>
<keyword evidence="9" id="KW-1185">Reference proteome</keyword>
<dbReference type="InterPro" id="IPR027417">
    <property type="entry name" value="P-loop_NTPase"/>
</dbReference>